<gene>
    <name evidence="2" type="ORF">D1970_00330</name>
</gene>
<keyword evidence="1" id="KW-0472">Membrane</keyword>
<dbReference type="OrthoDB" id="9914184at2"/>
<dbReference type="RefSeq" id="WP_119110894.1">
    <property type="nucleotide sequence ID" value="NZ_CBCSEO010000001.1"/>
</dbReference>
<reference evidence="2 3" key="1">
    <citation type="submission" date="2018-08" db="EMBL/GenBank/DDBJ databases">
        <title>Bacillus jemisoniae sp. nov., Bacillus chryseoplanitiae sp. nov., Bacillus resnikiae sp. nov., and Bacillus frankliniae sp. nov., isolated from Viking spacecraft and associated surfaces.</title>
        <authorList>
            <person name="Seuylemezian A."/>
            <person name="Vaishampayan P."/>
        </authorList>
    </citation>
    <scope>NUCLEOTIDE SEQUENCE [LARGE SCALE GENOMIC DNA]</scope>
    <source>
        <strain evidence="2 3">JJ-247</strain>
    </source>
</reference>
<feature type="transmembrane region" description="Helical" evidence="1">
    <location>
        <begin position="5"/>
        <end position="23"/>
    </location>
</feature>
<keyword evidence="1" id="KW-1133">Transmembrane helix</keyword>
<evidence type="ECO:0000313" key="2">
    <source>
        <dbReference type="EMBL" id="RID88982.1"/>
    </source>
</evidence>
<name>A0A398BFZ9_9BACI</name>
<sequence length="67" mass="7280">MISNVLNFALVMAITYFTVPIALPGADLTLSQSAAITLLAFVWRTLLSPEPPKVYLVNGQLTEEDAE</sequence>
<evidence type="ECO:0000256" key="1">
    <source>
        <dbReference type="SAM" id="Phobius"/>
    </source>
</evidence>
<protein>
    <submittedName>
        <fullName evidence="2">Uncharacterized protein</fullName>
    </submittedName>
</protein>
<dbReference type="AlphaFoldDB" id="A0A398BFZ9"/>
<dbReference type="Proteomes" id="UP000265816">
    <property type="component" value="Unassembled WGS sequence"/>
</dbReference>
<keyword evidence="3" id="KW-1185">Reference proteome</keyword>
<proteinExistence type="predicted"/>
<accession>A0A398BFZ9</accession>
<keyword evidence="1" id="KW-0812">Transmembrane</keyword>
<comment type="caution">
    <text evidence="2">The sequence shown here is derived from an EMBL/GenBank/DDBJ whole genome shotgun (WGS) entry which is preliminary data.</text>
</comment>
<dbReference type="EMBL" id="QWVT01000001">
    <property type="protein sequence ID" value="RID88982.1"/>
    <property type="molecule type" value="Genomic_DNA"/>
</dbReference>
<evidence type="ECO:0000313" key="3">
    <source>
        <dbReference type="Proteomes" id="UP000265816"/>
    </source>
</evidence>
<organism evidence="2 3">
    <name type="scientific">Mesobacillus zeae</name>
    <dbReference type="NCBI Taxonomy" id="1917180"/>
    <lineage>
        <taxon>Bacteria</taxon>
        <taxon>Bacillati</taxon>
        <taxon>Bacillota</taxon>
        <taxon>Bacilli</taxon>
        <taxon>Bacillales</taxon>
        <taxon>Bacillaceae</taxon>
        <taxon>Mesobacillus</taxon>
    </lineage>
</organism>